<reference evidence="1" key="1">
    <citation type="submission" date="2020-07" db="EMBL/GenBank/DDBJ databases">
        <title>Complete genome sequence of Burkholderia cenocepacia myophage Mica.</title>
        <authorList>
            <person name="Garcia J.A."/>
            <person name="Yao G.W."/>
            <person name="Guadalupe Vizoso-Pinto M."/>
            <person name="Gonzalez C."/>
            <person name="Liu M.L."/>
            <person name="Gill J."/>
        </authorList>
    </citation>
    <scope>NUCLEOTIDE SEQUENCE</scope>
</reference>
<proteinExistence type="predicted"/>
<organism evidence="1 2">
    <name type="scientific">Burkholderia phage Mica</name>
    <dbReference type="NCBI Taxonomy" id="2767579"/>
    <lineage>
        <taxon>Viruses</taxon>
        <taxon>Duplodnaviria</taxon>
        <taxon>Heunggongvirae</taxon>
        <taxon>Uroviricota</taxon>
        <taxon>Caudoviricetes</taxon>
        <taxon>Micavirus</taxon>
        <taxon>Micavirus Mica</taxon>
    </lineage>
</organism>
<protein>
    <submittedName>
        <fullName evidence="1">Uncharacterized protein</fullName>
    </submittedName>
</protein>
<evidence type="ECO:0000313" key="2">
    <source>
        <dbReference type="Proteomes" id="UP000663491"/>
    </source>
</evidence>
<keyword evidence="2" id="KW-1185">Reference proteome</keyword>
<evidence type="ECO:0000313" key="1">
    <source>
        <dbReference type="EMBL" id="QPB08641.1"/>
    </source>
</evidence>
<name>A0A873WLU2_9CAUD</name>
<dbReference type="Proteomes" id="UP000663491">
    <property type="component" value="Segment"/>
</dbReference>
<sequence>MKPRDTLILWMTLRGDSRAGAPCGAPLVLSFKQNGC</sequence>
<gene>
    <name evidence="1" type="ORF">CPT_Mica_028</name>
</gene>
<accession>A0A873WLU2</accession>
<dbReference type="EMBL" id="MT701586">
    <property type="protein sequence ID" value="QPB08641.1"/>
    <property type="molecule type" value="Genomic_DNA"/>
</dbReference>